<dbReference type="Proteomes" id="UP000831327">
    <property type="component" value="Chromosome"/>
</dbReference>
<organism evidence="1 2">
    <name type="scientific">Roseomonas fluvialis</name>
    <dbReference type="NCBI Taxonomy" id="1750527"/>
    <lineage>
        <taxon>Bacteria</taxon>
        <taxon>Pseudomonadati</taxon>
        <taxon>Pseudomonadota</taxon>
        <taxon>Alphaproteobacteria</taxon>
        <taxon>Acetobacterales</taxon>
        <taxon>Roseomonadaceae</taxon>
        <taxon>Roseomonas</taxon>
    </lineage>
</organism>
<proteinExistence type="predicted"/>
<evidence type="ECO:0000313" key="1">
    <source>
        <dbReference type="EMBL" id="BDG74049.1"/>
    </source>
</evidence>
<evidence type="ECO:0000313" key="2">
    <source>
        <dbReference type="Proteomes" id="UP000831327"/>
    </source>
</evidence>
<protein>
    <submittedName>
        <fullName evidence="1">Uncharacterized protein</fullName>
    </submittedName>
</protein>
<reference evidence="1 2" key="1">
    <citation type="journal article" date="2016" name="Microbes Environ.">
        <title>Phylogenetically diverse aerobic anoxygenic phototrophic bacteria isolated from epilithic biofilms in Tama river, Japan.</title>
        <authorList>
            <person name="Hirose S."/>
            <person name="Matsuura K."/>
            <person name="Haruta S."/>
        </authorList>
    </citation>
    <scope>NUCLEOTIDE SEQUENCE [LARGE SCALE GENOMIC DNA]</scope>
    <source>
        <strain evidence="1 2">S08</strain>
    </source>
</reference>
<keyword evidence="2" id="KW-1185">Reference proteome</keyword>
<accession>A0ABM7Y7V4</accession>
<gene>
    <name evidence="1" type="ORF">Rmf_39780</name>
</gene>
<name>A0ABM7Y7V4_9PROT</name>
<sequence length="137" mass="15200">MTAPAGSDSEVEQTRLLLTDEQRRTARAMAGFGAPRTAIAGYLKIDVPRLNALLGDELDQAEADANTKVAQALFNMATRQNNVAAAIFWMKARGGWREKHDVEATVKGEVQQRYVINVQPRLSEQEWLETYAPKNLG</sequence>
<dbReference type="RefSeq" id="WP_244408253.1">
    <property type="nucleotide sequence ID" value="NZ_AP025637.1"/>
</dbReference>
<dbReference type="EMBL" id="AP025637">
    <property type="protein sequence ID" value="BDG74049.1"/>
    <property type="molecule type" value="Genomic_DNA"/>
</dbReference>